<proteinExistence type="inferred from homology"/>
<name>A0AAN7TYL4_9MYCE</name>
<gene>
    <name evidence="7" type="ORF">RB653_003837</name>
</gene>
<evidence type="ECO:0000259" key="6">
    <source>
        <dbReference type="Pfam" id="PF21673"/>
    </source>
</evidence>
<reference evidence="7 8" key="1">
    <citation type="submission" date="2023-11" db="EMBL/GenBank/DDBJ databases">
        <title>Dfirmibasis_genome.</title>
        <authorList>
            <person name="Edelbroek B."/>
            <person name="Kjellin J."/>
            <person name="Jerlstrom-Hultqvist J."/>
            <person name="Soderbom F."/>
        </authorList>
    </citation>
    <scope>NUCLEOTIDE SEQUENCE [LARGE SCALE GENOMIC DNA]</scope>
    <source>
        <strain evidence="7 8">TNS-C-14</strain>
    </source>
</reference>
<evidence type="ECO:0000313" key="7">
    <source>
        <dbReference type="EMBL" id="KAK5582254.1"/>
    </source>
</evidence>
<dbReference type="Pfam" id="PF21673">
    <property type="entry name" value="CCDC93_N"/>
    <property type="match status" value="1"/>
</dbReference>
<keyword evidence="8" id="KW-1185">Reference proteome</keyword>
<comment type="similarity">
    <text evidence="1">Belongs to the CCDC93 family.</text>
</comment>
<dbReference type="Proteomes" id="UP001344447">
    <property type="component" value="Unassembled WGS sequence"/>
</dbReference>
<dbReference type="PANTHER" id="PTHR16441">
    <property type="entry name" value="FIDIPIDINE"/>
    <property type="match status" value="1"/>
</dbReference>
<evidence type="ECO:0000259" key="5">
    <source>
        <dbReference type="Pfam" id="PF09762"/>
    </source>
</evidence>
<evidence type="ECO:0000313" key="8">
    <source>
        <dbReference type="Proteomes" id="UP001344447"/>
    </source>
</evidence>
<feature type="compositionally biased region" description="Basic and acidic residues" evidence="4">
    <location>
        <begin position="260"/>
        <end position="276"/>
    </location>
</feature>
<evidence type="ECO:0000256" key="4">
    <source>
        <dbReference type="SAM" id="MobiDB-lite"/>
    </source>
</evidence>
<dbReference type="InterPro" id="IPR019159">
    <property type="entry name" value="CCDC93_CC"/>
</dbReference>
<feature type="coiled-coil region" evidence="3">
    <location>
        <begin position="333"/>
        <end position="371"/>
    </location>
</feature>
<feature type="domain" description="CCDC93 N-terminal" evidence="6">
    <location>
        <begin position="53"/>
        <end position="160"/>
    </location>
</feature>
<evidence type="ECO:0008006" key="9">
    <source>
        <dbReference type="Google" id="ProtNLM"/>
    </source>
</evidence>
<feature type="domain" description="CCDC93 coiled-coil" evidence="5">
    <location>
        <begin position="205"/>
        <end position="634"/>
    </location>
</feature>
<dbReference type="GO" id="GO:0006893">
    <property type="term" value="P:Golgi to plasma membrane transport"/>
    <property type="evidence" value="ECO:0007669"/>
    <property type="project" value="TreeGrafter"/>
</dbReference>
<dbReference type="EMBL" id="JAVFKY010000001">
    <property type="protein sequence ID" value="KAK5582254.1"/>
    <property type="molecule type" value="Genomic_DNA"/>
</dbReference>
<evidence type="ECO:0000256" key="3">
    <source>
        <dbReference type="SAM" id="Coils"/>
    </source>
</evidence>
<evidence type="ECO:0000256" key="2">
    <source>
        <dbReference type="ARBA" id="ARBA00023054"/>
    </source>
</evidence>
<sequence>MDPSKRKSIFFANDGDDNSSSGDLSSFTKRGTITPGKIANAREGELSQMIDVESEQKYQEIIELLVTGGYFRARISGLSPFDKVVGGMAWSITASNVDVDADLFFQENSNIKQKVSLSEELIKALNRMKCPFPLQAQHITLLNYITLFPIIRWLITKVIETREETGDLLRMYSISMFGKDYIAPIDEEMKQSLSESCDFIESVEKRYKPTRKFKRGNTKSTPTQTLLEYGKLHRISRLPTNVNENKEAAQKLESQLGGKDGGKDSSEAEREEEEKKIKQMMKGMKGVEGDALSKVSGGVLKSFLPSEEITNLSERYGDMSDVGGVEGGKMMGEKLHRQKISNLEKLIQQKQQELEQIISAHSERQKELEQLQLLVGKKQAFNERIIRETEKLDALETPENTKALQALRSLVLLNETLIAQEELFKQSCKRQMVEYKQKIEQLLSQDASTQEDQLDSDRQQQIQQAFDNDVGKLKKLKLLLNKKNRDISLIQRYLDELPSRAELLQYQRQFVELSEQSSSKLTETRQYYTTYNTYEDKKTLLENELSILNSIQSKYSVAMSSTTNKELFIKSMDQIIDGIQQVLDKSDNKWNVEKVRHDTLSDQYMTLLDQERNYYKLTKDFEEECRKNELLIKKLNELQ</sequence>
<feature type="region of interest" description="Disordered" evidence="4">
    <location>
        <begin position="1"/>
        <end position="28"/>
    </location>
</feature>
<dbReference type="AlphaFoldDB" id="A0AAN7TYL4"/>
<dbReference type="PANTHER" id="PTHR16441:SF0">
    <property type="entry name" value="COILED-COIL DOMAIN-CONTAINING PROTEIN 93"/>
    <property type="match status" value="1"/>
</dbReference>
<keyword evidence="2 3" id="KW-0175">Coiled coil</keyword>
<accession>A0AAN7TYL4</accession>
<feature type="region of interest" description="Disordered" evidence="4">
    <location>
        <begin position="251"/>
        <end position="276"/>
    </location>
</feature>
<dbReference type="InterPro" id="IPR039116">
    <property type="entry name" value="CCDC93"/>
</dbReference>
<organism evidence="7 8">
    <name type="scientific">Dictyostelium firmibasis</name>
    <dbReference type="NCBI Taxonomy" id="79012"/>
    <lineage>
        <taxon>Eukaryota</taxon>
        <taxon>Amoebozoa</taxon>
        <taxon>Evosea</taxon>
        <taxon>Eumycetozoa</taxon>
        <taxon>Dictyostelia</taxon>
        <taxon>Dictyosteliales</taxon>
        <taxon>Dictyosteliaceae</taxon>
        <taxon>Dictyostelium</taxon>
    </lineage>
</organism>
<dbReference type="Pfam" id="PF09762">
    <property type="entry name" value="CCDC93_CC"/>
    <property type="match status" value="1"/>
</dbReference>
<comment type="caution">
    <text evidence="7">The sequence shown here is derived from an EMBL/GenBank/DDBJ whole genome shotgun (WGS) entry which is preliminary data.</text>
</comment>
<protein>
    <recommendedName>
        <fullName evidence="9">Coiled-coil domain-containing protein 93</fullName>
    </recommendedName>
</protein>
<dbReference type="InterPro" id="IPR048747">
    <property type="entry name" value="CCDC93_N"/>
</dbReference>
<evidence type="ECO:0000256" key="1">
    <source>
        <dbReference type="ARBA" id="ARBA00007219"/>
    </source>
</evidence>